<name>A0A0C2SMR0_AMAMK</name>
<accession>A0A0C2SMR0</accession>
<dbReference type="OrthoDB" id="2989020at2759"/>
<dbReference type="HOGENOM" id="CLU_180476_1_1_1"/>
<organism evidence="1 2">
    <name type="scientific">Amanita muscaria (strain Koide BX008)</name>
    <dbReference type="NCBI Taxonomy" id="946122"/>
    <lineage>
        <taxon>Eukaryota</taxon>
        <taxon>Fungi</taxon>
        <taxon>Dikarya</taxon>
        <taxon>Basidiomycota</taxon>
        <taxon>Agaricomycotina</taxon>
        <taxon>Agaricomycetes</taxon>
        <taxon>Agaricomycetidae</taxon>
        <taxon>Agaricales</taxon>
        <taxon>Pluteineae</taxon>
        <taxon>Amanitaceae</taxon>
        <taxon>Amanita</taxon>
    </lineage>
</organism>
<protein>
    <submittedName>
        <fullName evidence="1">Uncharacterized protein</fullName>
    </submittedName>
</protein>
<keyword evidence="2" id="KW-1185">Reference proteome</keyword>
<dbReference type="STRING" id="946122.A0A0C2SMR0"/>
<feature type="non-terminal residue" evidence="1">
    <location>
        <position position="1"/>
    </location>
</feature>
<dbReference type="AlphaFoldDB" id="A0A0C2SMR0"/>
<evidence type="ECO:0000313" key="1">
    <source>
        <dbReference type="EMBL" id="KIL55264.1"/>
    </source>
</evidence>
<reference evidence="1 2" key="1">
    <citation type="submission" date="2014-04" db="EMBL/GenBank/DDBJ databases">
        <title>Evolutionary Origins and Diversification of the Mycorrhizal Mutualists.</title>
        <authorList>
            <consortium name="DOE Joint Genome Institute"/>
            <consortium name="Mycorrhizal Genomics Consortium"/>
            <person name="Kohler A."/>
            <person name="Kuo A."/>
            <person name="Nagy L.G."/>
            <person name="Floudas D."/>
            <person name="Copeland A."/>
            <person name="Barry K.W."/>
            <person name="Cichocki N."/>
            <person name="Veneault-Fourrey C."/>
            <person name="LaButti K."/>
            <person name="Lindquist E.A."/>
            <person name="Lipzen A."/>
            <person name="Lundell T."/>
            <person name="Morin E."/>
            <person name="Murat C."/>
            <person name="Riley R."/>
            <person name="Ohm R."/>
            <person name="Sun H."/>
            <person name="Tunlid A."/>
            <person name="Henrissat B."/>
            <person name="Grigoriev I.V."/>
            <person name="Hibbett D.S."/>
            <person name="Martin F."/>
        </authorList>
    </citation>
    <scope>NUCLEOTIDE SEQUENCE [LARGE SCALE GENOMIC DNA]</scope>
    <source>
        <strain evidence="1 2">Koide BX008</strain>
    </source>
</reference>
<feature type="non-terminal residue" evidence="1">
    <location>
        <position position="78"/>
    </location>
</feature>
<sequence length="78" mass="9112">LPNFVGQFFPRRDDPAIYPFYCACMLILLKPWRDLRTDLKSPTLSWSESFKDFMKTAPERVKFALAGIQYFHDCDSSA</sequence>
<evidence type="ECO:0000313" key="2">
    <source>
        <dbReference type="Proteomes" id="UP000054549"/>
    </source>
</evidence>
<gene>
    <name evidence="1" type="ORF">M378DRAFT_59934</name>
</gene>
<proteinExistence type="predicted"/>
<dbReference type="InParanoid" id="A0A0C2SMR0"/>
<dbReference type="EMBL" id="KN818540">
    <property type="protein sequence ID" value="KIL55264.1"/>
    <property type="molecule type" value="Genomic_DNA"/>
</dbReference>
<dbReference type="Proteomes" id="UP000054549">
    <property type="component" value="Unassembled WGS sequence"/>
</dbReference>